<accession>A0A7X0MV00</accession>
<comment type="function">
    <text evidence="6">Catalyzes the reduction of dTDP-6-deoxy-L-lyxo-4-hexulose to yield dTDP-L-rhamnose.</text>
</comment>
<proteinExistence type="inferred from homology"/>
<comment type="pathway">
    <text evidence="1 6">Carbohydrate biosynthesis; dTDP-L-rhamnose biosynthesis.</text>
</comment>
<evidence type="ECO:0000256" key="4">
    <source>
        <dbReference type="ARBA" id="ARBA00017099"/>
    </source>
</evidence>
<dbReference type="InterPro" id="IPR036291">
    <property type="entry name" value="NAD(P)-bd_dom_sf"/>
</dbReference>
<dbReference type="InParanoid" id="A0A7X0MV00"/>
<dbReference type="GO" id="GO:0019305">
    <property type="term" value="P:dTDP-rhamnose biosynthetic process"/>
    <property type="evidence" value="ECO:0007669"/>
    <property type="project" value="UniProtKB-UniPathway"/>
</dbReference>
<name>A0A7X0MV00_9GAMM</name>
<dbReference type="UniPathway" id="UPA00281"/>
<evidence type="ECO:0000259" key="7">
    <source>
        <dbReference type="Pfam" id="PF04321"/>
    </source>
</evidence>
<dbReference type="RefSeq" id="WP_166850098.1">
    <property type="nucleotide sequence ID" value="NZ_JAAONY010000001.1"/>
</dbReference>
<dbReference type="PANTHER" id="PTHR10491">
    <property type="entry name" value="DTDP-4-DEHYDRORHAMNOSE REDUCTASE"/>
    <property type="match status" value="1"/>
</dbReference>
<comment type="cofactor">
    <cofactor evidence="6">
        <name>Mg(2+)</name>
        <dbReference type="ChEBI" id="CHEBI:18420"/>
    </cofactor>
    <text evidence="6">Binds 1 Mg(2+) ion per monomer.</text>
</comment>
<feature type="domain" description="RmlD-like substrate binding" evidence="7">
    <location>
        <begin position="10"/>
        <end position="279"/>
    </location>
</feature>
<keyword evidence="6 8" id="KW-0560">Oxidoreductase</keyword>
<dbReference type="EMBL" id="JACHHT010000001">
    <property type="protein sequence ID" value="MBB6520848.1"/>
    <property type="molecule type" value="Genomic_DNA"/>
</dbReference>
<organism evidence="8 9">
    <name type="scientific">Pseudoteredinibacter isoporae</name>
    <dbReference type="NCBI Taxonomy" id="570281"/>
    <lineage>
        <taxon>Bacteria</taxon>
        <taxon>Pseudomonadati</taxon>
        <taxon>Pseudomonadota</taxon>
        <taxon>Gammaproteobacteria</taxon>
        <taxon>Cellvibrionales</taxon>
        <taxon>Cellvibrionaceae</taxon>
        <taxon>Pseudoteredinibacter</taxon>
    </lineage>
</organism>
<dbReference type="SUPFAM" id="SSF51735">
    <property type="entry name" value="NAD(P)-binding Rossmann-fold domains"/>
    <property type="match status" value="1"/>
</dbReference>
<dbReference type="GO" id="GO:0005829">
    <property type="term" value="C:cytosol"/>
    <property type="evidence" value="ECO:0007669"/>
    <property type="project" value="TreeGrafter"/>
</dbReference>
<dbReference type="UniPathway" id="UPA00124"/>
<keyword evidence="6" id="KW-0521">NADP</keyword>
<dbReference type="GO" id="GO:0008831">
    <property type="term" value="F:dTDP-4-dehydrorhamnose reductase activity"/>
    <property type="evidence" value="ECO:0007669"/>
    <property type="project" value="UniProtKB-EC"/>
</dbReference>
<evidence type="ECO:0000256" key="3">
    <source>
        <dbReference type="ARBA" id="ARBA00012929"/>
    </source>
</evidence>
<comment type="similarity">
    <text evidence="2 6">Belongs to the dTDP-4-dehydrorhamnose reductase family.</text>
</comment>
<dbReference type="GO" id="GO:0009243">
    <property type="term" value="P:O antigen biosynthetic process"/>
    <property type="evidence" value="ECO:0007669"/>
    <property type="project" value="UniProtKB-UniPathway"/>
</dbReference>
<comment type="caution">
    <text evidence="8">The sequence shown here is derived from an EMBL/GenBank/DDBJ whole genome shotgun (WGS) entry which is preliminary data.</text>
</comment>
<evidence type="ECO:0000256" key="1">
    <source>
        <dbReference type="ARBA" id="ARBA00004781"/>
    </source>
</evidence>
<sequence length="284" mass="31875">MAQKIILSCDQSIFAQHLIEALEQEPFSLKCLPAELLSAEDAEKGTASFLAEEEADLLINTLAYSVGEDPERRALLVSASEVLAGASKSLDIPIVQLSTHEVFGGENLTVYREDDHPSPLTALGQALWDAERKVQLQCERYIIYRLSWLICQQGDSVFSRLLDLLISKEKIAVSAERRASPTFIDDACRVLIAMIKQIFSGADNWGIYHYASSDPCDEKEFAEYLDDIVRSLGHETGQLLDDEKELQYPSAVLGCLATRDDFGVQQRSWRLRLESRVKAYLDNR</sequence>
<reference evidence="8 9" key="1">
    <citation type="submission" date="2020-08" db="EMBL/GenBank/DDBJ databases">
        <title>Genomic Encyclopedia of Type Strains, Phase IV (KMG-IV): sequencing the most valuable type-strain genomes for metagenomic binning, comparative biology and taxonomic classification.</title>
        <authorList>
            <person name="Goeker M."/>
        </authorList>
    </citation>
    <scope>NUCLEOTIDE SEQUENCE [LARGE SCALE GENOMIC DNA]</scope>
    <source>
        <strain evidence="8 9">DSM 22368</strain>
    </source>
</reference>
<dbReference type="Proteomes" id="UP000528457">
    <property type="component" value="Unassembled WGS sequence"/>
</dbReference>
<keyword evidence="9" id="KW-1185">Reference proteome</keyword>
<dbReference type="Gene3D" id="3.40.50.720">
    <property type="entry name" value="NAD(P)-binding Rossmann-like Domain"/>
    <property type="match status" value="1"/>
</dbReference>
<dbReference type="InterPro" id="IPR029903">
    <property type="entry name" value="RmlD-like-bd"/>
</dbReference>
<dbReference type="AlphaFoldDB" id="A0A7X0MV00"/>
<dbReference type="Gene3D" id="3.90.25.10">
    <property type="entry name" value="UDP-galactose 4-epimerase, domain 1"/>
    <property type="match status" value="1"/>
</dbReference>
<dbReference type="Pfam" id="PF04321">
    <property type="entry name" value="RmlD_sub_bind"/>
    <property type="match status" value="1"/>
</dbReference>
<evidence type="ECO:0000313" key="8">
    <source>
        <dbReference type="EMBL" id="MBB6520848.1"/>
    </source>
</evidence>
<evidence type="ECO:0000256" key="6">
    <source>
        <dbReference type="RuleBase" id="RU364082"/>
    </source>
</evidence>
<protein>
    <recommendedName>
        <fullName evidence="4 6">dTDP-4-dehydrorhamnose reductase</fullName>
        <ecNumber evidence="3 6">1.1.1.133</ecNumber>
    </recommendedName>
</protein>
<dbReference type="EC" id="1.1.1.133" evidence="3 6"/>
<comment type="catalytic activity">
    <reaction evidence="5 6">
        <text>dTDP-beta-L-rhamnose + NADP(+) = dTDP-4-dehydro-beta-L-rhamnose + NADPH + H(+)</text>
        <dbReference type="Rhea" id="RHEA:21796"/>
        <dbReference type="ChEBI" id="CHEBI:15378"/>
        <dbReference type="ChEBI" id="CHEBI:57510"/>
        <dbReference type="ChEBI" id="CHEBI:57783"/>
        <dbReference type="ChEBI" id="CHEBI:58349"/>
        <dbReference type="ChEBI" id="CHEBI:62830"/>
        <dbReference type="EC" id="1.1.1.133"/>
    </reaction>
</comment>
<evidence type="ECO:0000256" key="2">
    <source>
        <dbReference type="ARBA" id="ARBA00010944"/>
    </source>
</evidence>
<dbReference type="InterPro" id="IPR005913">
    <property type="entry name" value="dTDP_dehydrorham_reduct"/>
</dbReference>
<evidence type="ECO:0000256" key="5">
    <source>
        <dbReference type="ARBA" id="ARBA00048200"/>
    </source>
</evidence>
<gene>
    <name evidence="8" type="ORF">HNR48_001126</name>
</gene>
<dbReference type="PANTHER" id="PTHR10491:SF4">
    <property type="entry name" value="METHIONINE ADENOSYLTRANSFERASE 2 SUBUNIT BETA"/>
    <property type="match status" value="1"/>
</dbReference>
<evidence type="ECO:0000313" key="9">
    <source>
        <dbReference type="Proteomes" id="UP000528457"/>
    </source>
</evidence>